<evidence type="ECO:0000313" key="1">
    <source>
        <dbReference type="EMBL" id="RDU38027.1"/>
    </source>
</evidence>
<dbReference type="OrthoDB" id="2870318at2"/>
<dbReference type="AlphaFoldDB" id="A0A3D8GUE2"/>
<comment type="caution">
    <text evidence="1">The sequence shown here is derived from an EMBL/GenBank/DDBJ whole genome shotgun (WGS) entry which is preliminary data.</text>
</comment>
<dbReference type="Proteomes" id="UP000257144">
    <property type="component" value="Unassembled WGS sequence"/>
</dbReference>
<accession>A0A3D8GUE2</accession>
<evidence type="ECO:0000313" key="2">
    <source>
        <dbReference type="Proteomes" id="UP000257144"/>
    </source>
</evidence>
<protein>
    <submittedName>
        <fullName evidence="1">Uncharacterized protein</fullName>
    </submittedName>
</protein>
<gene>
    <name evidence="1" type="ORF">DRW41_00155</name>
</gene>
<reference evidence="1 2" key="1">
    <citation type="submission" date="2018-07" db="EMBL/GenBank/DDBJ databases">
        <title>Bacillus sp. YLB-04 draft genome sequence.</title>
        <authorList>
            <person name="Yu L."/>
            <person name="Tang X."/>
        </authorList>
    </citation>
    <scope>NUCLEOTIDE SEQUENCE [LARGE SCALE GENOMIC DNA]</scope>
    <source>
        <strain evidence="1 2">YLB-04</strain>
    </source>
</reference>
<proteinExistence type="predicted"/>
<sequence>MAQYPHDKLYAFSEVTEEDKQNFEKLRAKLRDAGLGMNITIHENMDYFIQQTKRLENNIDVPLNW</sequence>
<dbReference type="RefSeq" id="WP_115449938.1">
    <property type="nucleotide sequence ID" value="NZ_QNQT01000001.1"/>
</dbReference>
<organism evidence="1 2">
    <name type="scientific">Neobacillus piezotolerans</name>
    <dbReference type="NCBI Taxonomy" id="2259171"/>
    <lineage>
        <taxon>Bacteria</taxon>
        <taxon>Bacillati</taxon>
        <taxon>Bacillota</taxon>
        <taxon>Bacilli</taxon>
        <taxon>Bacillales</taxon>
        <taxon>Bacillaceae</taxon>
        <taxon>Neobacillus</taxon>
    </lineage>
</organism>
<keyword evidence="2" id="KW-1185">Reference proteome</keyword>
<dbReference type="EMBL" id="QNQT01000001">
    <property type="protein sequence ID" value="RDU38027.1"/>
    <property type="molecule type" value="Genomic_DNA"/>
</dbReference>
<name>A0A3D8GUE2_9BACI</name>